<name>A0A4D6HM99_9EURY</name>
<reference evidence="2 3" key="1">
    <citation type="journal article" date="2019" name="Nat. Commun.">
        <title>A new type of DNA phosphorothioation-based antiviral system in archaea.</title>
        <authorList>
            <person name="Xiong L."/>
            <person name="Liu S."/>
            <person name="Chen S."/>
            <person name="Xiao Y."/>
            <person name="Zhu B."/>
            <person name="Gao Y."/>
            <person name="Zhang Y."/>
            <person name="Chen B."/>
            <person name="Luo J."/>
            <person name="Deng Z."/>
            <person name="Chen X."/>
            <person name="Wang L."/>
            <person name="Chen S."/>
        </authorList>
    </citation>
    <scope>NUCLEOTIDE SEQUENCE [LARGE SCALE GENOMIC DNA]</scope>
    <source>
        <strain evidence="2 3">JCM 10635</strain>
    </source>
</reference>
<sequence>MRCAVTCSGYDSELLVAHLVQSATGPNSDTRFSIESKFIDPRSERDPMMGRLSTDRRSSGQAAMEPNRQLSSGGDR</sequence>
<gene>
    <name evidence="2" type="ORF">DV706_11020</name>
</gene>
<evidence type="ECO:0000313" key="3">
    <source>
        <dbReference type="Proteomes" id="UP000296822"/>
    </source>
</evidence>
<feature type="compositionally biased region" description="Basic and acidic residues" evidence="1">
    <location>
        <begin position="40"/>
        <end position="58"/>
    </location>
</feature>
<dbReference type="KEGG" id="nbg:DV706_11020"/>
<evidence type="ECO:0000256" key="1">
    <source>
        <dbReference type="SAM" id="MobiDB-lite"/>
    </source>
</evidence>
<feature type="region of interest" description="Disordered" evidence="1">
    <location>
        <begin position="40"/>
        <end position="76"/>
    </location>
</feature>
<organism evidence="2 3">
    <name type="scientific">Natronorubrum bangense</name>
    <dbReference type="NCBI Taxonomy" id="61858"/>
    <lineage>
        <taxon>Archaea</taxon>
        <taxon>Methanobacteriati</taxon>
        <taxon>Methanobacteriota</taxon>
        <taxon>Stenosarchaea group</taxon>
        <taxon>Halobacteria</taxon>
        <taxon>Halobacteriales</taxon>
        <taxon>Natrialbaceae</taxon>
        <taxon>Natronorubrum</taxon>
    </lineage>
</organism>
<dbReference type="AlphaFoldDB" id="A0A4D6HM99"/>
<proteinExistence type="predicted"/>
<dbReference type="Proteomes" id="UP000296822">
    <property type="component" value="Chromosome"/>
</dbReference>
<accession>A0A4D6HM99</accession>
<protein>
    <submittedName>
        <fullName evidence="2">Uncharacterized protein</fullName>
    </submittedName>
</protein>
<evidence type="ECO:0000313" key="2">
    <source>
        <dbReference type="EMBL" id="QCC54950.1"/>
    </source>
</evidence>
<dbReference type="EMBL" id="CP031305">
    <property type="protein sequence ID" value="QCC54950.1"/>
    <property type="molecule type" value="Genomic_DNA"/>
</dbReference>